<evidence type="ECO:0000256" key="1">
    <source>
        <dbReference type="SAM" id="MobiDB-lite"/>
    </source>
</evidence>
<feature type="region of interest" description="Disordered" evidence="1">
    <location>
        <begin position="311"/>
        <end position="331"/>
    </location>
</feature>
<name>A0AB34H699_ESCRO</name>
<accession>A0AB34H699</accession>
<comment type="caution">
    <text evidence="2">The sequence shown here is derived from an EMBL/GenBank/DDBJ whole genome shotgun (WGS) entry which is preliminary data.</text>
</comment>
<feature type="compositionally biased region" description="Low complexity" evidence="1">
    <location>
        <begin position="278"/>
        <end position="291"/>
    </location>
</feature>
<feature type="compositionally biased region" description="Pro residues" evidence="1">
    <location>
        <begin position="168"/>
        <end position="186"/>
    </location>
</feature>
<organism evidence="2 3">
    <name type="scientific">Eschrichtius robustus</name>
    <name type="common">California gray whale</name>
    <name type="synonym">Eschrichtius gibbosus</name>
    <dbReference type="NCBI Taxonomy" id="9764"/>
    <lineage>
        <taxon>Eukaryota</taxon>
        <taxon>Metazoa</taxon>
        <taxon>Chordata</taxon>
        <taxon>Craniata</taxon>
        <taxon>Vertebrata</taxon>
        <taxon>Euteleostomi</taxon>
        <taxon>Mammalia</taxon>
        <taxon>Eutheria</taxon>
        <taxon>Laurasiatheria</taxon>
        <taxon>Artiodactyla</taxon>
        <taxon>Whippomorpha</taxon>
        <taxon>Cetacea</taxon>
        <taxon>Mysticeti</taxon>
        <taxon>Eschrichtiidae</taxon>
        <taxon>Eschrichtius</taxon>
    </lineage>
</organism>
<sequence length="455" mass="47402">MRSRDLAESPCGTGGPGRRRLRAWEPGSRPGHSQNPRRPVAVRTKVAAVPDARRPAGPAPARKPSGPAARRHDARRPRLRPFPSERARFFPLRPAQVEGAGRGPCVVTPRGGDAPACPAPSPSPFRLWKEKKKNFLFFLIEESTAAILSRTRPGLRARSTRPHRSRAPQPPAHPAPPGRPAPPGPRRPLRRPRSPLGSASRSRGGGGGGGGSGGGGGGGGGTGAARPGAVAASRARGHRRAAGAPPPRSVALGRRAGDEGAAAGGGGGGSGGGGGRGRAPVGAGADPRPGALSDPADRARGCFREQVKMAENLLDGPPNPKRAKLSSPGFSANDSTGLERGACSLHHSQIHGSSSFFCNGSEDIISDLQATWSLLQLTQCCHFDVKAALDSMYTDVRSCVPVKLAKLSLQKPAARASLVAQWLRVCLLMQGTRVRALVWEDPTCRGATRPVSHNY</sequence>
<feature type="region of interest" description="Disordered" evidence="1">
    <location>
        <begin position="1"/>
        <end position="106"/>
    </location>
</feature>
<feature type="compositionally biased region" description="Low complexity" evidence="1">
    <location>
        <begin position="224"/>
        <end position="234"/>
    </location>
</feature>
<proteinExistence type="predicted"/>
<feature type="compositionally biased region" description="Basic residues" evidence="1">
    <location>
        <begin position="153"/>
        <end position="166"/>
    </location>
</feature>
<dbReference type="AlphaFoldDB" id="A0AB34H699"/>
<keyword evidence="3" id="KW-1185">Reference proteome</keyword>
<feature type="compositionally biased region" description="Low complexity" evidence="1">
    <location>
        <begin position="45"/>
        <end position="68"/>
    </location>
</feature>
<reference evidence="2 3" key="1">
    <citation type="submission" date="2022-11" db="EMBL/GenBank/DDBJ databases">
        <title>Whole genome sequence of Eschrichtius robustus ER-17-0199.</title>
        <authorList>
            <person name="Bruniche-Olsen A."/>
            <person name="Black A.N."/>
            <person name="Fields C.J."/>
            <person name="Walden K."/>
            <person name="Dewoody J.A."/>
        </authorList>
    </citation>
    <scope>NUCLEOTIDE SEQUENCE [LARGE SCALE GENOMIC DNA]</scope>
    <source>
        <strain evidence="2">ER-17-0199</strain>
        <tissue evidence="2">Blubber</tissue>
    </source>
</reference>
<evidence type="ECO:0000313" key="2">
    <source>
        <dbReference type="EMBL" id="KAJ8786591.1"/>
    </source>
</evidence>
<dbReference type="Proteomes" id="UP001159641">
    <property type="component" value="Unassembled WGS sequence"/>
</dbReference>
<protein>
    <submittedName>
        <fullName evidence="2">Uncharacterized protein</fullName>
    </submittedName>
</protein>
<dbReference type="EMBL" id="JAIQCJ010001983">
    <property type="protein sequence ID" value="KAJ8786591.1"/>
    <property type="molecule type" value="Genomic_DNA"/>
</dbReference>
<gene>
    <name evidence="2" type="ORF">J1605_006080</name>
</gene>
<feature type="compositionally biased region" description="Gly residues" evidence="1">
    <location>
        <begin position="203"/>
        <end position="223"/>
    </location>
</feature>
<feature type="compositionally biased region" description="Gly residues" evidence="1">
    <location>
        <begin position="262"/>
        <end position="277"/>
    </location>
</feature>
<feature type="region of interest" description="Disordered" evidence="1">
    <location>
        <begin position="147"/>
        <end position="297"/>
    </location>
</feature>
<evidence type="ECO:0000313" key="3">
    <source>
        <dbReference type="Proteomes" id="UP001159641"/>
    </source>
</evidence>